<comment type="pathway">
    <text evidence="11">Porphyrin-containing compound metabolism.</text>
</comment>
<evidence type="ECO:0000313" key="14">
    <source>
        <dbReference type="Proteomes" id="UP000721236"/>
    </source>
</evidence>
<dbReference type="InterPro" id="IPR050450">
    <property type="entry name" value="COX15/CtaA_HemeA_synthase"/>
</dbReference>
<evidence type="ECO:0000256" key="11">
    <source>
        <dbReference type="ARBA" id="ARBA00023444"/>
    </source>
</evidence>
<evidence type="ECO:0000256" key="9">
    <source>
        <dbReference type="ARBA" id="ARBA00023136"/>
    </source>
</evidence>
<evidence type="ECO:0000256" key="6">
    <source>
        <dbReference type="ARBA" id="ARBA00023002"/>
    </source>
</evidence>
<keyword evidence="9 12" id="KW-0472">Membrane</keyword>
<feature type="transmembrane region" description="Helical" evidence="12">
    <location>
        <begin position="198"/>
        <end position="217"/>
    </location>
</feature>
<dbReference type="Proteomes" id="UP000721236">
    <property type="component" value="Unassembled WGS sequence"/>
</dbReference>
<protein>
    <submittedName>
        <fullName evidence="13">Heme A synthase</fullName>
        <ecNumber evidence="13">1.3.-.-</ecNumber>
    </submittedName>
</protein>
<evidence type="ECO:0000256" key="12">
    <source>
        <dbReference type="SAM" id="Phobius"/>
    </source>
</evidence>
<feature type="transmembrane region" description="Helical" evidence="12">
    <location>
        <begin position="34"/>
        <end position="52"/>
    </location>
</feature>
<comment type="subcellular location">
    <subcellularLocation>
        <location evidence="1">Membrane</location>
        <topology evidence="1">Multi-pass membrane protein</topology>
    </subcellularLocation>
</comment>
<keyword evidence="14" id="KW-1185">Reference proteome</keyword>
<feature type="transmembrane region" description="Helical" evidence="12">
    <location>
        <begin position="131"/>
        <end position="152"/>
    </location>
</feature>
<dbReference type="InterPro" id="IPR003780">
    <property type="entry name" value="COX15/CtaA_fam"/>
</dbReference>
<keyword evidence="7" id="KW-0408">Iron</keyword>
<dbReference type="GO" id="GO:0016491">
    <property type="term" value="F:oxidoreductase activity"/>
    <property type="evidence" value="ECO:0007669"/>
    <property type="project" value="UniProtKB-KW"/>
</dbReference>
<proteinExistence type="predicted"/>
<feature type="transmembrane region" description="Helical" evidence="12">
    <location>
        <begin position="299"/>
        <end position="317"/>
    </location>
</feature>
<accession>A0ABM8X5J8</accession>
<keyword evidence="2" id="KW-1003">Cell membrane</keyword>
<dbReference type="Pfam" id="PF02628">
    <property type="entry name" value="COX15-CtaA"/>
    <property type="match status" value="1"/>
</dbReference>
<evidence type="ECO:0000256" key="7">
    <source>
        <dbReference type="ARBA" id="ARBA00023004"/>
    </source>
</evidence>
<dbReference type="EMBL" id="CAJZAH010000002">
    <property type="protein sequence ID" value="CAG9175212.1"/>
    <property type="molecule type" value="Genomic_DNA"/>
</dbReference>
<name>A0ABM8X5J8_9BURK</name>
<reference evidence="13 14" key="1">
    <citation type="submission" date="2021-08" db="EMBL/GenBank/DDBJ databases">
        <authorList>
            <person name="Peeters C."/>
        </authorList>
    </citation>
    <scope>NUCLEOTIDE SEQUENCE [LARGE SCALE GENOMIC DNA]</scope>
    <source>
        <strain evidence="13 14">LMG 21510</strain>
    </source>
</reference>
<evidence type="ECO:0000256" key="10">
    <source>
        <dbReference type="ARBA" id="ARBA00023157"/>
    </source>
</evidence>
<feature type="transmembrane region" description="Helical" evidence="12">
    <location>
        <begin position="158"/>
        <end position="177"/>
    </location>
</feature>
<dbReference type="PANTHER" id="PTHR35457">
    <property type="entry name" value="HEME A SYNTHASE"/>
    <property type="match status" value="1"/>
</dbReference>
<evidence type="ECO:0000256" key="5">
    <source>
        <dbReference type="ARBA" id="ARBA00022989"/>
    </source>
</evidence>
<evidence type="ECO:0000256" key="2">
    <source>
        <dbReference type="ARBA" id="ARBA00022475"/>
    </source>
</evidence>
<evidence type="ECO:0000313" key="13">
    <source>
        <dbReference type="EMBL" id="CAG9175212.1"/>
    </source>
</evidence>
<sequence>MLSQLAAIGILIALFPLAYVLVRGSRDKYRKLVWVTAFLTLDLIMFGSFTRLTDSGLGCPDWPGCYGHSNPHAAVEHIRAAETAMPSGPVTWAKAWIEMIHRYFAMAVGVLIIALMVLAWAKRRQLRQSPWFATGVLVLVCVQGAFGAFTVTLKLQPIIVVMHLLLGMALLAALIWLGSRSDPPRAIAPEAARLRWPVRLSLALLVIQIFLGGWVSTNYAVLACTDFPLCNGQWIPEMDFRHGFTLWRQLGMTADGDYIPHSALVAIHWVHRCFAVVVLGYLGWFGLRARRLEGLSRKANWLLAALALQLATGLSNIVLDWPLVAAVAHNGGAAVLLLLLVRLNYNIGLATRTAAIAAGAPARPADAARAS</sequence>
<evidence type="ECO:0000256" key="1">
    <source>
        <dbReference type="ARBA" id="ARBA00004141"/>
    </source>
</evidence>
<feature type="transmembrane region" description="Helical" evidence="12">
    <location>
        <begin position="323"/>
        <end position="343"/>
    </location>
</feature>
<organism evidence="13 14">
    <name type="scientific">Cupriavidus respiraculi</name>
    <dbReference type="NCBI Taxonomy" id="195930"/>
    <lineage>
        <taxon>Bacteria</taxon>
        <taxon>Pseudomonadati</taxon>
        <taxon>Pseudomonadota</taxon>
        <taxon>Betaproteobacteria</taxon>
        <taxon>Burkholderiales</taxon>
        <taxon>Burkholderiaceae</taxon>
        <taxon>Cupriavidus</taxon>
    </lineage>
</organism>
<keyword evidence="5 12" id="KW-1133">Transmembrane helix</keyword>
<evidence type="ECO:0000256" key="3">
    <source>
        <dbReference type="ARBA" id="ARBA00022692"/>
    </source>
</evidence>
<comment type="caution">
    <text evidence="13">The sequence shown here is derived from an EMBL/GenBank/DDBJ whole genome shotgun (WGS) entry which is preliminary data.</text>
</comment>
<feature type="transmembrane region" description="Helical" evidence="12">
    <location>
        <begin position="6"/>
        <end position="22"/>
    </location>
</feature>
<keyword evidence="4" id="KW-0479">Metal-binding</keyword>
<keyword evidence="3 12" id="KW-0812">Transmembrane</keyword>
<feature type="transmembrane region" description="Helical" evidence="12">
    <location>
        <begin position="269"/>
        <end position="287"/>
    </location>
</feature>
<dbReference type="EC" id="1.3.-.-" evidence="13"/>
<dbReference type="PANTHER" id="PTHR35457:SF1">
    <property type="entry name" value="HEME A SYNTHASE"/>
    <property type="match status" value="1"/>
</dbReference>
<gene>
    <name evidence="13" type="primary">ctaA</name>
    <name evidence="13" type="ORF">LMG21510_02810</name>
</gene>
<keyword evidence="8" id="KW-0350">Heme biosynthesis</keyword>
<evidence type="ECO:0000256" key="8">
    <source>
        <dbReference type="ARBA" id="ARBA00023133"/>
    </source>
</evidence>
<keyword evidence="10" id="KW-1015">Disulfide bond</keyword>
<evidence type="ECO:0000256" key="4">
    <source>
        <dbReference type="ARBA" id="ARBA00022723"/>
    </source>
</evidence>
<feature type="transmembrane region" description="Helical" evidence="12">
    <location>
        <begin position="100"/>
        <end position="119"/>
    </location>
</feature>
<dbReference type="RefSeq" id="WP_224042301.1">
    <property type="nucleotide sequence ID" value="NZ_CAJZAH010000002.1"/>
</dbReference>
<keyword evidence="6 13" id="KW-0560">Oxidoreductase</keyword>